<dbReference type="Gene3D" id="2.120.10.80">
    <property type="entry name" value="Kelch-type beta propeller"/>
    <property type="match status" value="1"/>
</dbReference>
<dbReference type="SMART" id="SM00326">
    <property type="entry name" value="SH3"/>
    <property type="match status" value="1"/>
</dbReference>
<feature type="region of interest" description="Disordered" evidence="3">
    <location>
        <begin position="384"/>
        <end position="408"/>
    </location>
</feature>
<keyword evidence="4" id="KW-1133">Transmembrane helix</keyword>
<evidence type="ECO:0000259" key="6">
    <source>
        <dbReference type="PROSITE" id="PS50002"/>
    </source>
</evidence>
<dbReference type="GO" id="GO:1902929">
    <property type="term" value="C:plasma membrane of growing cell tip"/>
    <property type="evidence" value="ECO:0007669"/>
    <property type="project" value="TreeGrafter"/>
</dbReference>
<feature type="chain" id="PRO_5034851260" evidence="5">
    <location>
        <begin position="22"/>
        <end position="1346"/>
    </location>
</feature>
<dbReference type="InterPro" id="IPR048266">
    <property type="entry name" value="Rax2-like_second"/>
</dbReference>
<dbReference type="SUPFAM" id="SSF50044">
    <property type="entry name" value="SH3-domain"/>
    <property type="match status" value="1"/>
</dbReference>
<dbReference type="Pfam" id="PF12768">
    <property type="entry name" value="Rax2"/>
    <property type="match status" value="2"/>
</dbReference>
<evidence type="ECO:0000256" key="4">
    <source>
        <dbReference type="SAM" id="Phobius"/>
    </source>
</evidence>
<evidence type="ECO:0000313" key="8">
    <source>
        <dbReference type="Proteomes" id="UP000469890"/>
    </source>
</evidence>
<organism evidence="7 8">
    <name type="scientific">Mucor circinelloides f. lusitanicus</name>
    <name type="common">Mucor racemosus var. lusitanicus</name>
    <dbReference type="NCBI Taxonomy" id="29924"/>
    <lineage>
        <taxon>Eukaryota</taxon>
        <taxon>Fungi</taxon>
        <taxon>Fungi incertae sedis</taxon>
        <taxon>Mucoromycota</taxon>
        <taxon>Mucoromycotina</taxon>
        <taxon>Mucoromycetes</taxon>
        <taxon>Mucorales</taxon>
        <taxon>Mucorineae</taxon>
        <taxon>Mucoraceae</taxon>
        <taxon>Mucor</taxon>
    </lineage>
</organism>
<feature type="domain" description="SH3" evidence="6">
    <location>
        <begin position="1281"/>
        <end position="1345"/>
    </location>
</feature>
<dbReference type="Proteomes" id="UP000469890">
    <property type="component" value="Unassembled WGS sequence"/>
</dbReference>
<evidence type="ECO:0000256" key="5">
    <source>
        <dbReference type="SAM" id="SignalP"/>
    </source>
</evidence>
<protein>
    <submittedName>
        <fullName evidence="7">Cortical protein marker for cell polarity-domain-containing protein</fullName>
    </submittedName>
</protein>
<dbReference type="InterPro" id="IPR036028">
    <property type="entry name" value="SH3-like_dom_sf"/>
</dbReference>
<evidence type="ECO:0000256" key="2">
    <source>
        <dbReference type="PROSITE-ProRule" id="PRU00192"/>
    </source>
</evidence>
<keyword evidence="4" id="KW-0812">Transmembrane</keyword>
<dbReference type="Pfam" id="PF20842">
    <property type="entry name" value="Rax2_2"/>
    <property type="match status" value="1"/>
</dbReference>
<dbReference type="InterPro" id="IPR015915">
    <property type="entry name" value="Kelch-typ_b-propeller"/>
</dbReference>
<dbReference type="SUPFAM" id="SSF50965">
    <property type="entry name" value="Galactose oxidase, central domain"/>
    <property type="match status" value="2"/>
</dbReference>
<dbReference type="InterPro" id="IPR024982">
    <property type="entry name" value="Rax2-like_C"/>
</dbReference>
<keyword evidence="4" id="KW-0472">Membrane</keyword>
<dbReference type="InterPro" id="IPR048265">
    <property type="entry name" value="Rax2-like_third"/>
</dbReference>
<evidence type="ECO:0000256" key="3">
    <source>
        <dbReference type="SAM" id="MobiDB-lite"/>
    </source>
</evidence>
<dbReference type="InterPro" id="IPR001452">
    <property type="entry name" value="SH3_domain"/>
</dbReference>
<feature type="signal peptide" evidence="5">
    <location>
        <begin position="1"/>
        <end position="21"/>
    </location>
</feature>
<dbReference type="PANTHER" id="PTHR31778">
    <property type="entry name" value="BUD SITE SELECTION PROTEIN RAX2"/>
    <property type="match status" value="1"/>
</dbReference>
<dbReference type="Gene3D" id="2.30.30.40">
    <property type="entry name" value="SH3 Domains"/>
    <property type="match status" value="1"/>
</dbReference>
<dbReference type="Pfam" id="PF20843">
    <property type="entry name" value="Rax2_3"/>
    <property type="match status" value="1"/>
</dbReference>
<evidence type="ECO:0000313" key="7">
    <source>
        <dbReference type="EMBL" id="KAF1799290.1"/>
    </source>
</evidence>
<name>A0A8H4BBT3_MUCCL</name>
<evidence type="ECO:0000256" key="1">
    <source>
        <dbReference type="ARBA" id="ARBA00022443"/>
    </source>
</evidence>
<reference evidence="7 8" key="1">
    <citation type="submission" date="2019-09" db="EMBL/GenBank/DDBJ databases">
        <authorList>
            <consortium name="DOE Joint Genome Institute"/>
            <person name="Mondo S.J."/>
            <person name="Navarro-Mendoza M.I."/>
            <person name="Perez-Arques C."/>
            <person name="Panchal S."/>
            <person name="Nicolas F.E."/>
            <person name="Ganguly P."/>
            <person name="Pangilinan J."/>
            <person name="Grigoriev I."/>
            <person name="Heitman J."/>
            <person name="Sanya K."/>
            <person name="Garre V."/>
        </authorList>
    </citation>
    <scope>NUCLEOTIDE SEQUENCE [LARGE SCALE GENOMIC DNA]</scope>
    <source>
        <strain evidence="7 8">MU402</strain>
    </source>
</reference>
<keyword evidence="1 2" id="KW-0728">SH3 domain</keyword>
<dbReference type="EMBL" id="JAAECE010000006">
    <property type="protein sequence ID" value="KAF1799290.1"/>
    <property type="molecule type" value="Genomic_DNA"/>
</dbReference>
<gene>
    <name evidence="7" type="ORF">FB192DRAFT_1385978</name>
</gene>
<dbReference type="InterPro" id="IPR011043">
    <property type="entry name" value="Gal_Oxase/kelch_b-propeller"/>
</dbReference>
<sequence length="1346" mass="143661">MVWKRWSLYFIVTAVMAESSALLVPEIQLDSVGGQLGFAGDFAGLSPYRVPSQFESLETASLIISDKIDDNVATTTFQSLATINGSIETYCQLTDNEFILAGNFTSINETTYNHIARFNSQSGQLAPLDQGLDGAVKSIYCTPDAIYVGGDFMAPVQANLSQQQYAGHAAVYANNQWSPLPWRGFNGPVYSILHHAQQDAILFGGQFNSLGDGQYAAAPNASATTQLVNLDSSVTISSGNGASGSDPKSVICNQAPWMLQDGNPGYWQAQFVFPIQPSQFRLSNLHSADGKNTQTFNIISLGSNQYFTLSYQDPVTNQMATCSEACPLSNNSNIPYQDFTVVNSISTSGIRINIDAWYGSAGGLGGVSIYRSDATLQPNVVTNSSITSSSCSASQDTTAGSSSAASVSTTGTWTSKYSWGIYQTFLVSVIPASELHTADVSATYKPFIPVQSVYDIYATTPGCVGTSTCDQRVLMQLTIQLTPGNISTVALDQNIISDQRTLIYSGPVAASTSTFQPSIVMKVDPAATTSSSSNVTIMGTSIEFVRNSTGISLSSVLSYYPSNNTWRALAQQLPAGSIVRSLASIDSTLYIGGQFAQNTTFSNVVAYDFSSSALKPLAQGGVNGVVNSLLVAGQGARLFVAGNFNNTATPQANSTLNHVAIYDTQSSSWSDMQQGVNGPVNSLYATKDNLIHLSGPFNATTTGTTTRLYNNAVWDASAQAWVASSSFILGAITNQVQLSDTATLYLGSIQNAQSYRASNVASLTSQGMTSAITDIDPDAIVYTGAFWKSLPILAGSFKLNNTTFLLVIYRDNAWQGLLPQVQGNITTLAVVQNSLLVGGRFNGTIEENNVPLASMAYYDLENQKTQAITGVFDSNQQPGTVRVIHPQGDGKSVYVGGDFAFAGMLNCDGLCVLSLETRQWTQPNQGISGTVNDMYMDETTRLLTVVGNLTVNQNSPTSLASIDTTSNTATWTAAPFNEQYTAPSALLYDSDNQFLLTGSKNNATWVAKWDGHSFVAMDTALDGSSSVIDQLLWIPITSDSAASVPRYPSDSDTMLMAVGHLVLPGFKSSYSAALFDGSTWHPYLLSATSTGSPGRIRGMFTATACCNASYKTRRYLSVPAVILISIAISLGILFLLIACAFVYMFLKRRHHPPKYYADPMKEWRPKYRPTSLLAMLDAANLNGTDTAVATTTGAGAGAMAAAAVGNDKQADSKTTGYSTALDDAHAPTHRGQTSMDMSEAAAATARYRNSSGFSMGLGLPFSVLMANALRSNDTSSEATEDAPKVYYAKYPFDAKEFGELAFDAQTPIVVTDTSDNVWWMGYKDDGSGNPVSGLFPSNYVTKAKPF</sequence>
<keyword evidence="5" id="KW-0732">Signal</keyword>
<feature type="transmembrane region" description="Helical" evidence="4">
    <location>
        <begin position="1120"/>
        <end position="1146"/>
    </location>
</feature>
<dbReference type="PANTHER" id="PTHR31778:SF2">
    <property type="entry name" value="BUD SITE SELECTION PROTEIN RAX2"/>
    <property type="match status" value="1"/>
</dbReference>
<dbReference type="CDD" id="cd12087">
    <property type="entry name" value="TM_EGFR-like"/>
    <property type="match status" value="1"/>
</dbReference>
<proteinExistence type="predicted"/>
<dbReference type="PROSITE" id="PS50002">
    <property type="entry name" value="SH3"/>
    <property type="match status" value="1"/>
</dbReference>
<comment type="caution">
    <text evidence="7">The sequence shown here is derived from an EMBL/GenBank/DDBJ whole genome shotgun (WGS) entry which is preliminary data.</text>
</comment>
<accession>A0A8H4BBT3</accession>